<evidence type="ECO:0000256" key="3">
    <source>
        <dbReference type="ARBA" id="ARBA00022676"/>
    </source>
</evidence>
<dbReference type="Pfam" id="PF13231">
    <property type="entry name" value="PMT_2"/>
    <property type="match status" value="1"/>
</dbReference>
<gene>
    <name evidence="10" type="ORF">SAMN02745131_02412</name>
</gene>
<keyword evidence="4 10" id="KW-0808">Transferase</keyword>
<proteinExistence type="predicted"/>
<evidence type="ECO:0000256" key="8">
    <source>
        <dbReference type="SAM" id="Phobius"/>
    </source>
</evidence>
<keyword evidence="7 8" id="KW-0472">Membrane</keyword>
<dbReference type="EMBL" id="FQUU01000009">
    <property type="protein sequence ID" value="SHF35390.1"/>
    <property type="molecule type" value="Genomic_DNA"/>
</dbReference>
<dbReference type="PANTHER" id="PTHR33908">
    <property type="entry name" value="MANNOSYLTRANSFERASE YKCB-RELATED"/>
    <property type="match status" value="1"/>
</dbReference>
<feature type="transmembrane region" description="Helical" evidence="8">
    <location>
        <begin position="191"/>
        <end position="210"/>
    </location>
</feature>
<feature type="transmembrane region" description="Helical" evidence="8">
    <location>
        <begin position="315"/>
        <end position="336"/>
    </location>
</feature>
<comment type="subcellular location">
    <subcellularLocation>
        <location evidence="1">Cell membrane</location>
        <topology evidence="1">Multi-pass membrane protein</topology>
    </subcellularLocation>
</comment>
<evidence type="ECO:0000256" key="1">
    <source>
        <dbReference type="ARBA" id="ARBA00004651"/>
    </source>
</evidence>
<evidence type="ECO:0000256" key="7">
    <source>
        <dbReference type="ARBA" id="ARBA00023136"/>
    </source>
</evidence>
<dbReference type="AlphaFoldDB" id="A0A1M5AYV3"/>
<keyword evidence="5 8" id="KW-0812">Transmembrane</keyword>
<dbReference type="OrthoDB" id="9813729at2"/>
<feature type="domain" description="Glycosyltransferase RgtA/B/C/D-like" evidence="9">
    <location>
        <begin position="52"/>
        <end position="208"/>
    </location>
</feature>
<evidence type="ECO:0000256" key="4">
    <source>
        <dbReference type="ARBA" id="ARBA00022679"/>
    </source>
</evidence>
<feature type="transmembrane region" description="Helical" evidence="8">
    <location>
        <begin position="286"/>
        <end position="303"/>
    </location>
</feature>
<protein>
    <submittedName>
        <fullName evidence="10">Dolichyl-phosphate-mannose-protein mannosyltransferase</fullName>
    </submittedName>
</protein>
<accession>A0A1M5AYV3</accession>
<sequence length="510" mass="58911">MTKKTDPVIIFLAVLKLVLPFLLINSTYELQRDEYLYFEQGQHLDLGFLENPPLIGLLSWVSSLAGGSIITIKFWPALFGALTLLLTAGITKELGGGRFAQFLAALSMLLTAYLRIHILYQPNCLEIFAWCLSIYFLVRYCNSKQDIYLYFIAIAMALGWWGKYSILFLVIAFLLAVLLSNYRKLYLNKHFWFAFALGIFLILPNIIWQWNHNWPLVHHMDELRDTQLKYINKADFIKDQLLMLLPYLPVWIWGLIWLLRHKTYAIIAYIYILFISLLMFGSGKGYYALGAYPMLIAAGGVAIERFSFNKYWFRYGITALVLVLGLPVIPLLLPMYPPMEMAQFNKKYNIEALGLLKWEDQQNHPLQQDYADMIGWKELATKANRAYQQLPDSTRAATVIYCRNYGQAGALKFYGPEDFSKKVISDNGTFLLWIPDHLSFQNLLFIGSHMPEKDDVVFQHFKKVSTIDSVTNTLFRQLGDKIILFEQADSLVSPLANKGLKEMKKNYSRH</sequence>
<dbReference type="RefSeq" id="WP_072835577.1">
    <property type="nucleotide sequence ID" value="NZ_FQUU01000009.1"/>
</dbReference>
<feature type="transmembrane region" description="Helical" evidence="8">
    <location>
        <begin position="54"/>
        <end position="87"/>
    </location>
</feature>
<feature type="transmembrane region" description="Helical" evidence="8">
    <location>
        <begin position="99"/>
        <end position="120"/>
    </location>
</feature>
<name>A0A1M5AYV3_9BACT</name>
<evidence type="ECO:0000259" key="9">
    <source>
        <dbReference type="Pfam" id="PF13231"/>
    </source>
</evidence>
<dbReference type="InterPro" id="IPR038731">
    <property type="entry name" value="RgtA/B/C-like"/>
</dbReference>
<dbReference type="GO" id="GO:0005886">
    <property type="term" value="C:plasma membrane"/>
    <property type="evidence" value="ECO:0007669"/>
    <property type="project" value="UniProtKB-SubCell"/>
</dbReference>
<keyword evidence="3 10" id="KW-0328">Glycosyltransferase</keyword>
<evidence type="ECO:0000313" key="10">
    <source>
        <dbReference type="EMBL" id="SHF35390.1"/>
    </source>
</evidence>
<dbReference type="InterPro" id="IPR050297">
    <property type="entry name" value="LipidA_mod_glycosyltrf_83"/>
</dbReference>
<feature type="transmembrane region" description="Helical" evidence="8">
    <location>
        <begin position="7"/>
        <end position="28"/>
    </location>
</feature>
<evidence type="ECO:0000256" key="5">
    <source>
        <dbReference type="ARBA" id="ARBA00022692"/>
    </source>
</evidence>
<evidence type="ECO:0000256" key="2">
    <source>
        <dbReference type="ARBA" id="ARBA00022475"/>
    </source>
</evidence>
<reference evidence="10 11" key="1">
    <citation type="submission" date="2016-11" db="EMBL/GenBank/DDBJ databases">
        <authorList>
            <person name="Jaros S."/>
            <person name="Januszkiewicz K."/>
            <person name="Wedrychowicz H."/>
        </authorList>
    </citation>
    <scope>NUCLEOTIDE SEQUENCE [LARGE SCALE GENOMIC DNA]</scope>
    <source>
        <strain evidence="10 11">DSM 18119</strain>
    </source>
</reference>
<evidence type="ECO:0000256" key="6">
    <source>
        <dbReference type="ARBA" id="ARBA00022989"/>
    </source>
</evidence>
<feature type="transmembrane region" description="Helical" evidence="8">
    <location>
        <begin position="241"/>
        <end position="259"/>
    </location>
</feature>
<organism evidence="10 11">
    <name type="scientific">Flavisolibacter ginsengisoli DSM 18119</name>
    <dbReference type="NCBI Taxonomy" id="1121884"/>
    <lineage>
        <taxon>Bacteria</taxon>
        <taxon>Pseudomonadati</taxon>
        <taxon>Bacteroidota</taxon>
        <taxon>Chitinophagia</taxon>
        <taxon>Chitinophagales</taxon>
        <taxon>Chitinophagaceae</taxon>
        <taxon>Flavisolibacter</taxon>
    </lineage>
</organism>
<evidence type="ECO:0000313" key="11">
    <source>
        <dbReference type="Proteomes" id="UP000184048"/>
    </source>
</evidence>
<dbReference type="GO" id="GO:0009103">
    <property type="term" value="P:lipopolysaccharide biosynthetic process"/>
    <property type="evidence" value="ECO:0007669"/>
    <property type="project" value="UniProtKB-ARBA"/>
</dbReference>
<feature type="transmembrane region" description="Helical" evidence="8">
    <location>
        <begin position="147"/>
        <end position="179"/>
    </location>
</feature>
<dbReference type="GO" id="GO:0016763">
    <property type="term" value="F:pentosyltransferase activity"/>
    <property type="evidence" value="ECO:0007669"/>
    <property type="project" value="TreeGrafter"/>
</dbReference>
<keyword evidence="2" id="KW-1003">Cell membrane</keyword>
<feature type="transmembrane region" description="Helical" evidence="8">
    <location>
        <begin position="264"/>
        <end position="280"/>
    </location>
</feature>
<dbReference type="PANTHER" id="PTHR33908:SF11">
    <property type="entry name" value="MEMBRANE PROTEIN"/>
    <property type="match status" value="1"/>
</dbReference>
<dbReference type="Proteomes" id="UP000184048">
    <property type="component" value="Unassembled WGS sequence"/>
</dbReference>
<keyword evidence="6 8" id="KW-1133">Transmembrane helix</keyword>
<keyword evidence="11" id="KW-1185">Reference proteome</keyword>
<dbReference type="STRING" id="1121884.SAMN02745131_02412"/>